<protein>
    <submittedName>
        <fullName evidence="1">Uncharacterized protein</fullName>
    </submittedName>
</protein>
<proteinExistence type="predicted"/>
<dbReference type="EMBL" id="ML120363">
    <property type="protein sequence ID" value="RPB03255.1"/>
    <property type="molecule type" value="Genomic_DNA"/>
</dbReference>
<evidence type="ECO:0000313" key="1">
    <source>
        <dbReference type="EMBL" id="RPB03255.1"/>
    </source>
</evidence>
<sequence>MMITQPLRSLISRPSVSRTSAGVAALIGADAVVADAFPMLRRRQSVPSGTRGPVYRRSTTAMGLNDRKKSLLIAGSRYAIKKEAIAGSGATLSSLRSSMNSLLHHRSCNYRRTFYTSSVLLTSDRENTIIQSPQPPTMRHPFP</sequence>
<reference evidence="1 2" key="1">
    <citation type="journal article" date="2018" name="Nat. Ecol. Evol.">
        <title>Pezizomycetes genomes reveal the molecular basis of ectomycorrhizal truffle lifestyle.</title>
        <authorList>
            <person name="Murat C."/>
            <person name="Payen T."/>
            <person name="Noel B."/>
            <person name="Kuo A."/>
            <person name="Morin E."/>
            <person name="Chen J."/>
            <person name="Kohler A."/>
            <person name="Krizsan K."/>
            <person name="Balestrini R."/>
            <person name="Da Silva C."/>
            <person name="Montanini B."/>
            <person name="Hainaut M."/>
            <person name="Levati E."/>
            <person name="Barry K.W."/>
            <person name="Belfiori B."/>
            <person name="Cichocki N."/>
            <person name="Clum A."/>
            <person name="Dockter R.B."/>
            <person name="Fauchery L."/>
            <person name="Guy J."/>
            <person name="Iotti M."/>
            <person name="Le Tacon F."/>
            <person name="Lindquist E.A."/>
            <person name="Lipzen A."/>
            <person name="Malagnac F."/>
            <person name="Mello A."/>
            <person name="Molinier V."/>
            <person name="Miyauchi S."/>
            <person name="Poulain J."/>
            <person name="Riccioni C."/>
            <person name="Rubini A."/>
            <person name="Sitrit Y."/>
            <person name="Splivallo R."/>
            <person name="Traeger S."/>
            <person name="Wang M."/>
            <person name="Zifcakova L."/>
            <person name="Wipf D."/>
            <person name="Zambonelli A."/>
            <person name="Paolocci F."/>
            <person name="Nowrousian M."/>
            <person name="Ottonello S."/>
            <person name="Baldrian P."/>
            <person name="Spatafora J.W."/>
            <person name="Henrissat B."/>
            <person name="Nagy L.G."/>
            <person name="Aury J.M."/>
            <person name="Wincker P."/>
            <person name="Grigoriev I.V."/>
            <person name="Bonfante P."/>
            <person name="Martin F.M."/>
        </authorList>
    </citation>
    <scope>NUCLEOTIDE SEQUENCE [LARGE SCALE GENOMIC DNA]</scope>
    <source>
        <strain evidence="1 2">120613-1</strain>
    </source>
</reference>
<gene>
    <name evidence="1" type="ORF">L873DRAFT_223290</name>
</gene>
<evidence type="ECO:0000313" key="2">
    <source>
        <dbReference type="Proteomes" id="UP000276215"/>
    </source>
</evidence>
<keyword evidence="2" id="KW-1185">Reference proteome</keyword>
<name>A0A3N4KBE4_9PEZI</name>
<accession>A0A3N4KBE4</accession>
<dbReference type="AlphaFoldDB" id="A0A3N4KBE4"/>
<organism evidence="1 2">
    <name type="scientific">Choiromyces venosus 120613-1</name>
    <dbReference type="NCBI Taxonomy" id="1336337"/>
    <lineage>
        <taxon>Eukaryota</taxon>
        <taxon>Fungi</taxon>
        <taxon>Dikarya</taxon>
        <taxon>Ascomycota</taxon>
        <taxon>Pezizomycotina</taxon>
        <taxon>Pezizomycetes</taxon>
        <taxon>Pezizales</taxon>
        <taxon>Tuberaceae</taxon>
        <taxon>Choiromyces</taxon>
    </lineage>
</organism>
<dbReference type="Proteomes" id="UP000276215">
    <property type="component" value="Unassembled WGS sequence"/>
</dbReference>